<feature type="compositionally biased region" description="Polar residues" evidence="1">
    <location>
        <begin position="236"/>
        <end position="247"/>
    </location>
</feature>
<reference evidence="2 3" key="1">
    <citation type="journal article" date="2020" name="ISME J.">
        <title>Uncovering the hidden diversity of litter-decomposition mechanisms in mushroom-forming fungi.</title>
        <authorList>
            <person name="Floudas D."/>
            <person name="Bentzer J."/>
            <person name="Ahren D."/>
            <person name="Johansson T."/>
            <person name="Persson P."/>
            <person name="Tunlid A."/>
        </authorList>
    </citation>
    <scope>NUCLEOTIDE SEQUENCE [LARGE SCALE GENOMIC DNA]</scope>
    <source>
        <strain evidence="2 3">CBS 291.85</strain>
    </source>
</reference>
<dbReference type="Proteomes" id="UP000559256">
    <property type="component" value="Unassembled WGS sequence"/>
</dbReference>
<name>A0A8H5LVS8_9AGAR</name>
<accession>A0A8H5LVS8</accession>
<dbReference type="OrthoDB" id="3063862at2759"/>
<evidence type="ECO:0000313" key="2">
    <source>
        <dbReference type="EMBL" id="KAF5371151.1"/>
    </source>
</evidence>
<evidence type="ECO:0008006" key="4">
    <source>
        <dbReference type="Google" id="ProtNLM"/>
    </source>
</evidence>
<evidence type="ECO:0000313" key="3">
    <source>
        <dbReference type="Proteomes" id="UP000559256"/>
    </source>
</evidence>
<organism evidence="2 3">
    <name type="scientific">Tetrapyrgos nigripes</name>
    <dbReference type="NCBI Taxonomy" id="182062"/>
    <lineage>
        <taxon>Eukaryota</taxon>
        <taxon>Fungi</taxon>
        <taxon>Dikarya</taxon>
        <taxon>Basidiomycota</taxon>
        <taxon>Agaricomycotina</taxon>
        <taxon>Agaricomycetes</taxon>
        <taxon>Agaricomycetidae</taxon>
        <taxon>Agaricales</taxon>
        <taxon>Marasmiineae</taxon>
        <taxon>Marasmiaceae</taxon>
        <taxon>Tetrapyrgos</taxon>
    </lineage>
</organism>
<feature type="region of interest" description="Disordered" evidence="1">
    <location>
        <begin position="236"/>
        <end position="282"/>
    </location>
</feature>
<dbReference type="EMBL" id="JAACJM010000009">
    <property type="protein sequence ID" value="KAF5371151.1"/>
    <property type="molecule type" value="Genomic_DNA"/>
</dbReference>
<feature type="compositionally biased region" description="Polar residues" evidence="1">
    <location>
        <begin position="261"/>
        <end position="270"/>
    </location>
</feature>
<evidence type="ECO:0000256" key="1">
    <source>
        <dbReference type="SAM" id="MobiDB-lite"/>
    </source>
</evidence>
<proteinExistence type="predicted"/>
<dbReference type="AlphaFoldDB" id="A0A8H5LVS8"/>
<comment type="caution">
    <text evidence="2">The sequence shown here is derived from an EMBL/GenBank/DDBJ whole genome shotgun (WGS) entry which is preliminary data.</text>
</comment>
<sequence>MPPRLKIIPPKQHAQSDDTIDVDMQGDDQDSSDIEVLDKAPLEVDDEDKDEGEDDEEDEEDQGNKCKEEEDEEEEEEDSDELPEPSAAAILKKGRATGKGSRGPYKKKDQVMKEPSVPQEETPPPPRDVLYELAITPYAEYIKTKAKDRKVFNGLLKTSDQLDYAMFRAEGFQQVIKLIHGGTRPVRFNTKRFTIHWRVSRVSKGDYPLNDENDYRLMMDDLVQAKTNPRVKLTMAETSVSSLSKAQAATSTADDTDEENTPQAQDNNPRPNKKVKTSTKKPTVAAIAPGNKAINTKITQLQDRWTCNDAGCKFGSDYCYVGADGQHLPLNNERFEKWAAACLADSAMEDSPPNHPLFDAVSGHSQLSKSRVLQARLAAQANGGKSNTGSTNETHNHFHFSDMGPSRPTPYPAYHHDVFNQHPPWAPPPPTAAPFPFPVPNPVPTASTQRVLPPGFWEGPDMDMKSFCKAHDLSDDILHCFEQEKISGTHAFTELEVSELKEMGFVRGEIIDINRAVKRWAVPRVD</sequence>
<feature type="compositionally biased region" description="Acidic residues" evidence="1">
    <location>
        <begin position="43"/>
        <end position="61"/>
    </location>
</feature>
<gene>
    <name evidence="2" type="ORF">D9758_004253</name>
</gene>
<feature type="region of interest" description="Disordered" evidence="1">
    <location>
        <begin position="1"/>
        <end position="128"/>
    </location>
</feature>
<protein>
    <recommendedName>
        <fullName evidence="4">SAM domain-containing protein</fullName>
    </recommendedName>
</protein>
<feature type="compositionally biased region" description="Acidic residues" evidence="1">
    <location>
        <begin position="18"/>
        <end position="35"/>
    </location>
</feature>
<keyword evidence="3" id="KW-1185">Reference proteome</keyword>
<feature type="compositionally biased region" description="Acidic residues" evidence="1">
    <location>
        <begin position="69"/>
        <end position="83"/>
    </location>
</feature>